<name>A0A4R9M2Y5_9LEPT</name>
<comment type="caution">
    <text evidence="9">The sequence shown here is derived from an EMBL/GenBank/DDBJ whole genome shotgun (WGS) entry which is preliminary data.</text>
</comment>
<sequence>MKQKIKKRILFSLIAATPASLFASEPFNNIQGFYGERAAGLGGAFTAISDDPSGAYYNPAGLGFAYNDGISVSASNFKNAKRSYINIDSPGQVYNQTHEGYNPNFIGILKNFDKWKFGFSIVNTYNYSYDRADQVNYPLVSPTINQTRNYVKEKYSQLLVGPSFAYLLSSKLSFGATLYYFSDTKEISRSQFQQFNDLTYVMRNYVDNRKTTGFMPVIGIQYQPVQKLSFGVSLRRIFVTGGNRLYNEVYTDSARARGTAAVDFIEGTDAGFSSVENGAITQKPKLIGSIPQTTEIRWGVAYFPTSRLLAAFDMIYTSGYKMSRSQDEVSYLGRRATYTVNDREVRELTREATLNFAGGMEYYVMDTFSVRAGFFTNEPNTKPISWTQSAVDLYLQSAFNNQVAATSGDTTLVYKNARSGTDPRNEYSRNRGLSLGVSWVTSKSALSLTYIREVGSGNSRIDPNSLSQSFEYSAHSLYIMVSSRN</sequence>
<protein>
    <submittedName>
        <fullName evidence="9">Transporter, Ompp1/FadL/TodX family protein</fullName>
    </submittedName>
</protein>
<dbReference type="PANTHER" id="PTHR35093">
    <property type="entry name" value="OUTER MEMBRANE PROTEIN NMB0088-RELATED"/>
    <property type="match status" value="1"/>
</dbReference>
<keyword evidence="6" id="KW-0472">Membrane</keyword>
<accession>A0A4R9M2Y5</accession>
<gene>
    <name evidence="9" type="ORF">EHS15_07725</name>
</gene>
<keyword evidence="3" id="KW-1134">Transmembrane beta strand</keyword>
<dbReference type="InterPro" id="IPR005017">
    <property type="entry name" value="OMPP1/FadL/TodX"/>
</dbReference>
<keyword evidence="4" id="KW-0812">Transmembrane</keyword>
<evidence type="ECO:0000256" key="5">
    <source>
        <dbReference type="ARBA" id="ARBA00022729"/>
    </source>
</evidence>
<dbReference type="SUPFAM" id="SSF56935">
    <property type="entry name" value="Porins"/>
    <property type="match status" value="1"/>
</dbReference>
<evidence type="ECO:0000256" key="3">
    <source>
        <dbReference type="ARBA" id="ARBA00022452"/>
    </source>
</evidence>
<dbReference type="GO" id="GO:0009279">
    <property type="term" value="C:cell outer membrane"/>
    <property type="evidence" value="ECO:0007669"/>
    <property type="project" value="UniProtKB-SubCell"/>
</dbReference>
<evidence type="ECO:0000256" key="8">
    <source>
        <dbReference type="SAM" id="SignalP"/>
    </source>
</evidence>
<evidence type="ECO:0000256" key="7">
    <source>
        <dbReference type="ARBA" id="ARBA00023237"/>
    </source>
</evidence>
<keyword evidence="7" id="KW-0998">Cell outer membrane</keyword>
<organism evidence="9 10">
    <name type="scientific">Leptospira idonii</name>
    <dbReference type="NCBI Taxonomy" id="1193500"/>
    <lineage>
        <taxon>Bacteria</taxon>
        <taxon>Pseudomonadati</taxon>
        <taxon>Spirochaetota</taxon>
        <taxon>Spirochaetia</taxon>
        <taxon>Leptospirales</taxon>
        <taxon>Leptospiraceae</taxon>
        <taxon>Leptospira</taxon>
    </lineage>
</organism>
<evidence type="ECO:0000256" key="6">
    <source>
        <dbReference type="ARBA" id="ARBA00023136"/>
    </source>
</evidence>
<feature type="chain" id="PRO_5020904105" evidence="8">
    <location>
        <begin position="24"/>
        <end position="485"/>
    </location>
</feature>
<keyword evidence="10" id="KW-1185">Reference proteome</keyword>
<dbReference type="AlphaFoldDB" id="A0A4R9M2Y5"/>
<dbReference type="RefSeq" id="WP_135759975.1">
    <property type="nucleotide sequence ID" value="NZ_RQHW01000028.1"/>
</dbReference>
<keyword evidence="5 8" id="KW-0732">Signal</keyword>
<dbReference type="EMBL" id="RQHW01000028">
    <property type="protein sequence ID" value="TGN19659.1"/>
    <property type="molecule type" value="Genomic_DNA"/>
</dbReference>
<evidence type="ECO:0000256" key="1">
    <source>
        <dbReference type="ARBA" id="ARBA00004571"/>
    </source>
</evidence>
<dbReference type="Gene3D" id="2.40.160.60">
    <property type="entry name" value="Outer membrane protein transport protein (OMPP1/FadL/TodX)"/>
    <property type="match status" value="1"/>
</dbReference>
<evidence type="ECO:0000256" key="4">
    <source>
        <dbReference type="ARBA" id="ARBA00022692"/>
    </source>
</evidence>
<evidence type="ECO:0000313" key="10">
    <source>
        <dbReference type="Proteomes" id="UP000298058"/>
    </source>
</evidence>
<feature type="signal peptide" evidence="8">
    <location>
        <begin position="1"/>
        <end position="23"/>
    </location>
</feature>
<comment type="similarity">
    <text evidence="2">Belongs to the OmpP1/FadL family.</text>
</comment>
<proteinExistence type="inferred from homology"/>
<comment type="subcellular location">
    <subcellularLocation>
        <location evidence="1">Cell outer membrane</location>
        <topology evidence="1">Multi-pass membrane protein</topology>
    </subcellularLocation>
</comment>
<reference evidence="9" key="1">
    <citation type="journal article" date="2019" name="PLoS Negl. Trop. Dis.">
        <title>Revisiting the worldwide diversity of Leptospira species in the environment.</title>
        <authorList>
            <person name="Vincent A.T."/>
            <person name="Schiettekatte O."/>
            <person name="Bourhy P."/>
            <person name="Veyrier F.J."/>
            <person name="Picardeau M."/>
        </authorList>
    </citation>
    <scope>NUCLEOTIDE SEQUENCE [LARGE SCALE GENOMIC DNA]</scope>
    <source>
        <strain evidence="9">201300427</strain>
    </source>
</reference>
<dbReference type="Pfam" id="PF03349">
    <property type="entry name" value="Toluene_X"/>
    <property type="match status" value="1"/>
</dbReference>
<dbReference type="OrthoDB" id="9772014at2"/>
<dbReference type="GO" id="GO:0015483">
    <property type="term" value="F:long-chain fatty acid transporting porin activity"/>
    <property type="evidence" value="ECO:0007669"/>
    <property type="project" value="TreeGrafter"/>
</dbReference>
<evidence type="ECO:0000313" key="9">
    <source>
        <dbReference type="EMBL" id="TGN19659.1"/>
    </source>
</evidence>
<dbReference type="Proteomes" id="UP000298058">
    <property type="component" value="Unassembled WGS sequence"/>
</dbReference>
<evidence type="ECO:0000256" key="2">
    <source>
        <dbReference type="ARBA" id="ARBA00008163"/>
    </source>
</evidence>
<dbReference type="PANTHER" id="PTHR35093:SF8">
    <property type="entry name" value="OUTER MEMBRANE PROTEIN NMB0088-RELATED"/>
    <property type="match status" value="1"/>
</dbReference>